<reference evidence="2" key="1">
    <citation type="submission" date="2017-12" db="EMBL/GenBank/DDBJ databases">
        <authorList>
            <consortium name="SysMetEx"/>
        </authorList>
    </citation>
    <scope>NUCLEOTIDE SEQUENCE</scope>
    <source>
        <strain evidence="2">Pb_238</strain>
    </source>
</reference>
<gene>
    <name evidence="2" type="ORF">LFTS_00384</name>
</gene>
<evidence type="ECO:0008006" key="3">
    <source>
        <dbReference type="Google" id="ProtNLM"/>
    </source>
</evidence>
<dbReference type="EMBL" id="LT966316">
    <property type="protein sequence ID" value="SOU91768.1"/>
    <property type="molecule type" value="Genomic_DNA"/>
</dbReference>
<evidence type="ECO:0000256" key="1">
    <source>
        <dbReference type="SAM" id="MobiDB-lite"/>
    </source>
</evidence>
<feature type="compositionally biased region" description="Basic and acidic residues" evidence="1">
    <location>
        <begin position="519"/>
        <end position="529"/>
    </location>
</feature>
<protein>
    <recommendedName>
        <fullName evidence="3">ATP-binding protein</fullName>
    </recommendedName>
</protein>
<dbReference type="AlphaFoldDB" id="A0A2I2MDJ6"/>
<proteinExistence type="predicted"/>
<organism evidence="2">
    <name type="scientific">Leptospirillum ferriphilum</name>
    <dbReference type="NCBI Taxonomy" id="178606"/>
    <lineage>
        <taxon>Bacteria</taxon>
        <taxon>Pseudomonadati</taxon>
        <taxon>Nitrospirota</taxon>
        <taxon>Nitrospiria</taxon>
        <taxon>Nitrospirales</taxon>
        <taxon>Nitrospiraceae</taxon>
        <taxon>Leptospirillum</taxon>
    </lineage>
</organism>
<dbReference type="RefSeq" id="WP_143469075.1">
    <property type="nucleotide sequence ID" value="NZ_JPGK01000001.1"/>
</dbReference>
<feature type="compositionally biased region" description="Polar residues" evidence="1">
    <location>
        <begin position="1"/>
        <end position="15"/>
    </location>
</feature>
<accession>A0A2I2MDJ6</accession>
<sequence>MQSNITMTGTKNISIPENEEKEPAQPEMPQKDRLIKIAREMSELFHCSGNAYAKIRRDGHSEVWPVASRTFRLFLEQQFYQQTGGSPSSNAKTEALSTIEAWARFTGKEHKVYRRVARLGENIFIDLGSPDWSCVEVSPSGWRILEESPIRFHRGGDVQPLPIPDAGGSLDDLWNFLNIKPEDQLLFLAWLVFSLMPDGPFVILVLRAFHGSGKSTTSQYILSLVDPRRGGLRAFPKDERDLAVASENGWLMGFDNLSNVPPLISDALCRLTHGAGFATRTLYENMEETIIDAKRPILLNSIGDIIERPDLADRALLLELPPLEGPRRTEAQIKTLFREKGPKIMGAILSLMAGALKELPSVAYDDLPRMADFARVGIAVEQALKFPKGSFMNAYSHHREDLSANILDHPVVSALWDLMALVGKTENSQGWDGTFKALKARLDELAPEADRRSMIWPKTPKKLGNILRNMAPALRIHGIILSFPGHSKDGSHLTINQEGGFRQSPQSPQSPGKSVADLGGDHWGDHPKNEQSPQSPGDHGDHPKNGQSPQQSPPKARTVAIGDHGDHGDHSNPPFLLAGEVSQFEEVD</sequence>
<name>A0A2I2MDJ6_9BACT</name>
<feature type="region of interest" description="Disordered" evidence="1">
    <location>
        <begin position="490"/>
        <end position="588"/>
    </location>
</feature>
<feature type="region of interest" description="Disordered" evidence="1">
    <location>
        <begin position="1"/>
        <end position="29"/>
    </location>
</feature>
<evidence type="ECO:0000313" key="2">
    <source>
        <dbReference type="EMBL" id="SOU91768.1"/>
    </source>
</evidence>
<dbReference type="OrthoDB" id="266913at2"/>